<feature type="compositionally biased region" description="Polar residues" evidence="1">
    <location>
        <begin position="157"/>
        <end position="177"/>
    </location>
</feature>
<dbReference type="InterPro" id="IPR044681">
    <property type="entry name" value="PICBP-like"/>
</dbReference>
<feature type="region of interest" description="Disordered" evidence="1">
    <location>
        <begin position="879"/>
        <end position="934"/>
    </location>
</feature>
<comment type="caution">
    <text evidence="3">The sequence shown here is derived from an EMBL/GenBank/DDBJ whole genome shotgun (WGS) entry which is preliminary data.</text>
</comment>
<feature type="region of interest" description="Disordered" evidence="1">
    <location>
        <begin position="1522"/>
        <end position="1550"/>
    </location>
</feature>
<feature type="compositionally biased region" description="Basic and acidic residues" evidence="1">
    <location>
        <begin position="1183"/>
        <end position="1193"/>
    </location>
</feature>
<feature type="compositionally biased region" description="Polar residues" evidence="1">
    <location>
        <begin position="888"/>
        <end position="904"/>
    </location>
</feature>
<feature type="region of interest" description="Disordered" evidence="1">
    <location>
        <begin position="1145"/>
        <end position="1223"/>
    </location>
</feature>
<evidence type="ECO:0000313" key="4">
    <source>
        <dbReference type="Proteomes" id="UP000241394"/>
    </source>
</evidence>
<evidence type="ECO:0000259" key="2">
    <source>
        <dbReference type="SMART" id="SM01054"/>
    </source>
</evidence>
<dbReference type="InterPro" id="IPR012417">
    <property type="entry name" value="CaM-bd_dom_pln"/>
</dbReference>
<feature type="domain" description="Calmodulin-binding" evidence="2">
    <location>
        <begin position="1640"/>
        <end position="1751"/>
    </location>
</feature>
<feature type="compositionally biased region" description="Polar residues" evidence="1">
    <location>
        <begin position="30"/>
        <end position="50"/>
    </location>
</feature>
<feature type="compositionally biased region" description="Low complexity" evidence="1">
    <location>
        <begin position="120"/>
        <end position="135"/>
    </location>
</feature>
<dbReference type="STRING" id="1590841.A0A2R6QVD4"/>
<dbReference type="OrthoDB" id="1096728at2759"/>
<proteinExistence type="predicted"/>
<protein>
    <submittedName>
        <fullName evidence="3">Titin like</fullName>
    </submittedName>
</protein>
<dbReference type="EMBL" id="NKQK01000012">
    <property type="protein sequence ID" value="PSS15702.1"/>
    <property type="molecule type" value="Genomic_DNA"/>
</dbReference>
<dbReference type="Gramene" id="PSS15702">
    <property type="protein sequence ID" value="PSS15702"/>
    <property type="gene ID" value="CEY00_Acc13194"/>
</dbReference>
<feature type="compositionally biased region" description="Polar residues" evidence="1">
    <location>
        <begin position="649"/>
        <end position="670"/>
    </location>
</feature>
<feature type="compositionally biased region" description="Polar residues" evidence="1">
    <location>
        <begin position="211"/>
        <end position="225"/>
    </location>
</feature>
<evidence type="ECO:0000256" key="1">
    <source>
        <dbReference type="SAM" id="MobiDB-lite"/>
    </source>
</evidence>
<feature type="region of interest" description="Disordered" evidence="1">
    <location>
        <begin position="643"/>
        <end position="687"/>
    </location>
</feature>
<feature type="compositionally biased region" description="Basic and acidic residues" evidence="1">
    <location>
        <begin position="1211"/>
        <end position="1223"/>
    </location>
</feature>
<feature type="domain" description="Calmodulin-binding" evidence="2">
    <location>
        <begin position="670"/>
        <end position="784"/>
    </location>
</feature>
<dbReference type="PANTHER" id="PTHR33923:SF3">
    <property type="entry name" value="CALMODULIN BINDING PROTEIN PICBP"/>
    <property type="match status" value="1"/>
</dbReference>
<reference evidence="3 4" key="1">
    <citation type="submission" date="2017-07" db="EMBL/GenBank/DDBJ databases">
        <title>An improved, manually edited Actinidia chinensis var. chinensis (kiwifruit) genome highlights the challenges associated with draft genomes and gene prediction in plants.</title>
        <authorList>
            <person name="Pilkington S."/>
            <person name="Crowhurst R."/>
            <person name="Hilario E."/>
            <person name="Nardozza S."/>
            <person name="Fraser L."/>
            <person name="Peng Y."/>
            <person name="Gunaseelan K."/>
            <person name="Simpson R."/>
            <person name="Tahir J."/>
            <person name="Deroles S."/>
            <person name="Templeton K."/>
            <person name="Luo Z."/>
            <person name="Davy M."/>
            <person name="Cheng C."/>
            <person name="Mcneilage M."/>
            <person name="Scaglione D."/>
            <person name="Liu Y."/>
            <person name="Zhang Q."/>
            <person name="Datson P."/>
            <person name="De Silva N."/>
            <person name="Gardiner S."/>
            <person name="Bassett H."/>
            <person name="Chagne D."/>
            <person name="Mccallum J."/>
            <person name="Dzierzon H."/>
            <person name="Deng C."/>
            <person name="Wang Y.-Y."/>
            <person name="Barron N."/>
            <person name="Manako K."/>
            <person name="Bowen J."/>
            <person name="Foster T."/>
            <person name="Erridge Z."/>
            <person name="Tiffin H."/>
            <person name="Waite C."/>
            <person name="Davies K."/>
            <person name="Grierson E."/>
            <person name="Laing W."/>
            <person name="Kirk R."/>
            <person name="Chen X."/>
            <person name="Wood M."/>
            <person name="Montefiori M."/>
            <person name="Brummell D."/>
            <person name="Schwinn K."/>
            <person name="Catanach A."/>
            <person name="Fullerton C."/>
            <person name="Li D."/>
            <person name="Meiyalaghan S."/>
            <person name="Nieuwenhuizen N."/>
            <person name="Read N."/>
            <person name="Prakash R."/>
            <person name="Hunter D."/>
            <person name="Zhang H."/>
            <person name="Mckenzie M."/>
            <person name="Knabel M."/>
            <person name="Harris A."/>
            <person name="Allan A."/>
            <person name="Chen A."/>
            <person name="Janssen B."/>
            <person name="Plunkett B."/>
            <person name="Dwamena C."/>
            <person name="Voogd C."/>
            <person name="Leif D."/>
            <person name="Lafferty D."/>
            <person name="Souleyre E."/>
            <person name="Varkonyi-Gasic E."/>
            <person name="Gambi F."/>
            <person name="Hanley J."/>
            <person name="Yao J.-L."/>
            <person name="Cheung J."/>
            <person name="David K."/>
            <person name="Warren B."/>
            <person name="Marsh K."/>
            <person name="Snowden K."/>
            <person name="Lin-Wang K."/>
            <person name="Brian L."/>
            <person name="Martinez-Sanchez M."/>
            <person name="Wang M."/>
            <person name="Ileperuma N."/>
            <person name="Macnee N."/>
            <person name="Campin R."/>
            <person name="Mcatee P."/>
            <person name="Drummond R."/>
            <person name="Espley R."/>
            <person name="Ireland H."/>
            <person name="Wu R."/>
            <person name="Atkinson R."/>
            <person name="Karunairetnam S."/>
            <person name="Bulley S."/>
            <person name="Chunkath S."/>
            <person name="Hanley Z."/>
            <person name="Storey R."/>
            <person name="Thrimawithana A."/>
            <person name="Thomson S."/>
            <person name="David C."/>
            <person name="Testolin R."/>
        </authorList>
    </citation>
    <scope>NUCLEOTIDE SEQUENCE [LARGE SCALE GENOMIC DNA]</scope>
    <source>
        <strain evidence="4">cv. Red5</strain>
        <tissue evidence="3">Young leaf</tissue>
    </source>
</reference>
<feature type="compositionally biased region" description="Polar residues" evidence="1">
    <location>
        <begin position="1365"/>
        <end position="1378"/>
    </location>
</feature>
<feature type="compositionally biased region" description="Basic and acidic residues" evidence="1">
    <location>
        <begin position="1164"/>
        <end position="1175"/>
    </location>
</feature>
<dbReference type="GO" id="GO:0005516">
    <property type="term" value="F:calmodulin binding"/>
    <property type="evidence" value="ECO:0007669"/>
    <property type="project" value="InterPro"/>
</dbReference>
<organism evidence="3 4">
    <name type="scientific">Actinidia chinensis var. chinensis</name>
    <name type="common">Chinese soft-hair kiwi</name>
    <dbReference type="NCBI Taxonomy" id="1590841"/>
    <lineage>
        <taxon>Eukaryota</taxon>
        <taxon>Viridiplantae</taxon>
        <taxon>Streptophyta</taxon>
        <taxon>Embryophyta</taxon>
        <taxon>Tracheophyta</taxon>
        <taxon>Spermatophyta</taxon>
        <taxon>Magnoliopsida</taxon>
        <taxon>eudicotyledons</taxon>
        <taxon>Gunneridae</taxon>
        <taxon>Pentapetalae</taxon>
        <taxon>asterids</taxon>
        <taxon>Ericales</taxon>
        <taxon>Actinidiaceae</taxon>
        <taxon>Actinidia</taxon>
    </lineage>
</organism>
<sequence>MPSPSPSAKRVETRFDHASIDSVSDDASSELSQLEVSGTSPNYMKANSCSGAKKESFHDSEELDSWKPNSVSFVSVKPLGNSRRVLTLKSSRPLRRKSSRIAPFPNLADYVMPHQEGNESDANSDSSPSSSSSSEDIGKKGGIGIRKTLKKKPRSTELGSFRTSRTNNRSPNYLKATSCSEGKKMNFQASLHDSESCCAISINESRRNSKTSKPNAGSSSLKSVQTLRRSTSLRPLRILISKPSFKSKKFSVKKCPQVSEDLSVNRATCSSTLKDSKFPHQVEVYPAERESERISVMKVCPYNYCSLHGHHHSSAPPLKRLKSRRRRVLKTQKSIKLRTQSSIRATKYADDIMKLVESSQTVMNGEPQLQEDEAKPGMEYFRRSSEENEDVNLAEVLFCETSYPDEGVWENLNQERNFVAEQDIPGTCFTQKEQNFEACCIETSSPLLSLKPENRVATCDESSCSNSDFHESENDGLAGISGEQSNIVKRSTPDDERDATEDKSAISSAFVCHNLEEIEKATDEKNGDLATDHRTVGHIQADSTEVYESKLHKKKHISMWHLIHQHMVSEGADEEKHVEDTNRLPPSQSSGSSSGFSDSHQNTSIENHDIDNNQEIELHKMYAIKTVREAIEKILLPEVQDQSPVDKPISSNITSDQELLEKNQNSTSVKISDPEQEVSAPNEGGAEKKTLKNWSNLKKLLLLKRFIKALEKVRHFDPRKLRKLPLDPDPEAEKVCLKHQMLDRKKSSEEWMLDFALQQAVSELAPTQKKKVSLLIKAFETVVPLSDEQQIQVAFPKLEGIIKGASCAESELDKCVPEVTYRDTKVEDTFRPNPTNAFKNSIIHDKQSNMPEDGKAEQELVDMMSNCDLELLKDDSAASRQTMKDDGSNGNVTDNNTFSANNGPFVQLNVVGEPKNGGSGSQEQLITNQKSSLTGDHSHFTISSSLTHTLKPYDKICTFSDEVPTMNSEFCKEVDPKSNSEKLEMGDLIAAIDGPLTITKRTTSVDMAEYVSDNTGNSSVCDCGPTETLTAAKEQKNGDSKLDTESIEALGSVRDAEPDNSGHKAYKAEFDKEKHVSMWHLIHQQMVAGLTVEGQTKQLDKENEEHLCDAHTLTAAESQEVEVRKIYAIKLVREAIEKILLPEVQDQSSDDQSVTGETMSEQELIEKNSGEEREPSISISTDSVKDRSMDRDISLSQEGTELGTTNIAESENEKTASEVQNKSDEQTLKGWSNLKKMILLKRFIKELEKVRKFNPQKPRFLPLKPDPEAEKVRLRNQMMNERKSAEEWMLDYALRKVVSELAPKQKRKVALLVKAFETVAPPSEEPQIQVAFPKVQGINRECRCSESEQDKFVSKAIEADIKVNSSSNLDKGGNTSTSTDEKSDVVKNEDRRGVLDDMELLKDGHELTGKNVKIGGVSSEDVVLKSAAPDGNREPTAIYNIASLGSDYDQLEQLAAKEKKNGNSEIDCTAKVANKTQLDKQKYISMWHLLCQHVVSDIATKVETQFVDGEDEDEQVDGARTILQTSTDSCSERRADHHTGKEDLDSSNKRTGFTQRDAVKLVKEAIEEILVPEIQDDSSDAQSVASDIAPEQELLEKNHGGVDTPKDSVRECEKGEVEGHKIFNQEDKGFAGHHIQYPDQQRAISFVGTKSDQNELKNWSKLKKLILLKRTIKALEKARKSNIRAPQILPRKPEPDPEEEKADLRHQLMDEKKKAEEWMLDYGLQHIVTKLTPARKRRVSMLVEAFEAVVPLPGV</sequence>
<feature type="region of interest" description="Disordered" evidence="1">
    <location>
        <begin position="1"/>
        <end position="64"/>
    </location>
</feature>
<feature type="region of interest" description="Disordered" evidence="1">
    <location>
        <begin position="205"/>
        <end position="228"/>
    </location>
</feature>
<feature type="compositionally biased region" description="Polar residues" evidence="1">
    <location>
        <begin position="1145"/>
        <end position="1161"/>
    </location>
</feature>
<feature type="region of interest" description="Disordered" evidence="1">
    <location>
        <begin position="1365"/>
        <end position="1386"/>
    </location>
</feature>
<feature type="region of interest" description="Disordered" evidence="1">
    <location>
        <begin position="570"/>
        <end position="612"/>
    </location>
</feature>
<dbReference type="OMA" id="QTETKIW"/>
<dbReference type="Proteomes" id="UP000241394">
    <property type="component" value="Chromosome LG12"/>
</dbReference>
<feature type="compositionally biased region" description="Low complexity" evidence="1">
    <location>
        <begin position="587"/>
        <end position="599"/>
    </location>
</feature>
<keyword evidence="4" id="KW-1185">Reference proteome</keyword>
<reference evidence="4" key="2">
    <citation type="journal article" date="2018" name="BMC Genomics">
        <title>A manually annotated Actinidia chinensis var. chinensis (kiwifruit) genome highlights the challenges associated with draft genomes and gene prediction in plants.</title>
        <authorList>
            <person name="Pilkington S.M."/>
            <person name="Crowhurst R."/>
            <person name="Hilario E."/>
            <person name="Nardozza S."/>
            <person name="Fraser L."/>
            <person name="Peng Y."/>
            <person name="Gunaseelan K."/>
            <person name="Simpson R."/>
            <person name="Tahir J."/>
            <person name="Deroles S.C."/>
            <person name="Templeton K."/>
            <person name="Luo Z."/>
            <person name="Davy M."/>
            <person name="Cheng C."/>
            <person name="McNeilage M."/>
            <person name="Scaglione D."/>
            <person name="Liu Y."/>
            <person name="Zhang Q."/>
            <person name="Datson P."/>
            <person name="De Silva N."/>
            <person name="Gardiner S.E."/>
            <person name="Bassett H."/>
            <person name="Chagne D."/>
            <person name="McCallum J."/>
            <person name="Dzierzon H."/>
            <person name="Deng C."/>
            <person name="Wang Y.Y."/>
            <person name="Barron L."/>
            <person name="Manako K."/>
            <person name="Bowen J."/>
            <person name="Foster T.M."/>
            <person name="Erridge Z.A."/>
            <person name="Tiffin H."/>
            <person name="Waite C.N."/>
            <person name="Davies K.M."/>
            <person name="Grierson E.P."/>
            <person name="Laing W.A."/>
            <person name="Kirk R."/>
            <person name="Chen X."/>
            <person name="Wood M."/>
            <person name="Montefiori M."/>
            <person name="Brummell D.A."/>
            <person name="Schwinn K.E."/>
            <person name="Catanach A."/>
            <person name="Fullerton C."/>
            <person name="Li D."/>
            <person name="Meiyalaghan S."/>
            <person name="Nieuwenhuizen N."/>
            <person name="Read N."/>
            <person name="Prakash R."/>
            <person name="Hunter D."/>
            <person name="Zhang H."/>
            <person name="McKenzie M."/>
            <person name="Knabel M."/>
            <person name="Harris A."/>
            <person name="Allan A.C."/>
            <person name="Gleave A."/>
            <person name="Chen A."/>
            <person name="Janssen B.J."/>
            <person name="Plunkett B."/>
            <person name="Ampomah-Dwamena C."/>
            <person name="Voogd C."/>
            <person name="Leif D."/>
            <person name="Lafferty D."/>
            <person name="Souleyre E.J.F."/>
            <person name="Varkonyi-Gasic E."/>
            <person name="Gambi F."/>
            <person name="Hanley J."/>
            <person name="Yao J.L."/>
            <person name="Cheung J."/>
            <person name="David K.M."/>
            <person name="Warren B."/>
            <person name="Marsh K."/>
            <person name="Snowden K.C."/>
            <person name="Lin-Wang K."/>
            <person name="Brian L."/>
            <person name="Martinez-Sanchez M."/>
            <person name="Wang M."/>
            <person name="Ileperuma N."/>
            <person name="Macnee N."/>
            <person name="Campin R."/>
            <person name="McAtee P."/>
            <person name="Drummond R.S.M."/>
            <person name="Espley R.V."/>
            <person name="Ireland H.S."/>
            <person name="Wu R."/>
            <person name="Atkinson R.G."/>
            <person name="Karunairetnam S."/>
            <person name="Bulley S."/>
            <person name="Chunkath S."/>
            <person name="Hanley Z."/>
            <person name="Storey R."/>
            <person name="Thrimawithana A.H."/>
            <person name="Thomson S."/>
            <person name="David C."/>
            <person name="Testolin R."/>
            <person name="Huang H."/>
            <person name="Hellens R.P."/>
            <person name="Schaffer R.J."/>
        </authorList>
    </citation>
    <scope>NUCLEOTIDE SEQUENCE [LARGE SCALE GENOMIC DNA]</scope>
    <source>
        <strain evidence="4">cv. Red5</strain>
    </source>
</reference>
<feature type="region of interest" description="Disordered" evidence="1">
    <location>
        <begin position="461"/>
        <end position="505"/>
    </location>
</feature>
<accession>A0A2R6QVD4</accession>
<feature type="domain" description="Calmodulin-binding" evidence="2">
    <location>
        <begin position="1207"/>
        <end position="1321"/>
    </location>
</feature>
<dbReference type="SMART" id="SM01054">
    <property type="entry name" value="CaM_binding"/>
    <property type="match status" value="3"/>
</dbReference>
<dbReference type="InParanoid" id="A0A2R6QVD4"/>
<feature type="region of interest" description="Disordered" evidence="1">
    <location>
        <begin position="89"/>
        <end position="177"/>
    </location>
</feature>
<dbReference type="PANTHER" id="PTHR33923">
    <property type="entry name" value="CALMODULIN-BINDING PROTEIN-RELATED"/>
    <property type="match status" value="1"/>
</dbReference>
<feature type="compositionally biased region" description="Basic and acidic residues" evidence="1">
    <location>
        <begin position="9"/>
        <end position="19"/>
    </location>
</feature>
<feature type="compositionally biased region" description="Polar residues" evidence="1">
    <location>
        <begin position="1194"/>
        <end position="1209"/>
    </location>
</feature>
<feature type="compositionally biased region" description="Basic and acidic residues" evidence="1">
    <location>
        <begin position="1530"/>
        <end position="1548"/>
    </location>
</feature>
<feature type="compositionally biased region" description="Polar residues" evidence="1">
    <location>
        <begin position="921"/>
        <end position="934"/>
    </location>
</feature>
<evidence type="ECO:0000313" key="3">
    <source>
        <dbReference type="EMBL" id="PSS15702.1"/>
    </source>
</evidence>
<gene>
    <name evidence="3" type="ORF">CEY00_Acc13194</name>
</gene>
<name>A0A2R6QVD4_ACTCC</name>
<dbReference type="Pfam" id="PF07839">
    <property type="entry name" value="CaM_binding"/>
    <property type="match status" value="3"/>
</dbReference>